<feature type="region of interest" description="Disordered" evidence="2">
    <location>
        <begin position="158"/>
        <end position="185"/>
    </location>
</feature>
<dbReference type="Pfam" id="PF08939">
    <property type="entry name" value="Bles03"/>
    <property type="match status" value="1"/>
</dbReference>
<organism evidence="3 4">
    <name type="scientific">Chrysochromulina tobinii</name>
    <dbReference type="NCBI Taxonomy" id="1460289"/>
    <lineage>
        <taxon>Eukaryota</taxon>
        <taxon>Haptista</taxon>
        <taxon>Haptophyta</taxon>
        <taxon>Prymnesiophyceae</taxon>
        <taxon>Prymnesiales</taxon>
        <taxon>Chrysochromulinaceae</taxon>
        <taxon>Chrysochromulina</taxon>
    </lineage>
</organism>
<dbReference type="PANTHER" id="PTHR31977">
    <property type="entry name" value="UPF0696 PROTEIN C11ORF68"/>
    <property type="match status" value="1"/>
</dbReference>
<name>A0A0M0JI32_9EUKA</name>
<dbReference type="Gene3D" id="3.30.760.10">
    <property type="entry name" value="RNA Cap, Translation Initiation Factor Eif4e"/>
    <property type="match status" value="1"/>
</dbReference>
<evidence type="ECO:0000313" key="3">
    <source>
        <dbReference type="EMBL" id="KOO25967.1"/>
    </source>
</evidence>
<proteinExistence type="inferred from homology"/>
<keyword evidence="4" id="KW-1185">Reference proteome</keyword>
<comment type="caution">
    <text evidence="3">The sequence shown here is derived from an EMBL/GenBank/DDBJ whole genome shotgun (WGS) entry which is preliminary data.</text>
</comment>
<dbReference type="AlphaFoldDB" id="A0A0M0JI32"/>
<evidence type="ECO:0000256" key="1">
    <source>
        <dbReference type="ARBA" id="ARBA00010568"/>
    </source>
</evidence>
<dbReference type="OrthoDB" id="10067381at2759"/>
<evidence type="ECO:0000313" key="4">
    <source>
        <dbReference type="Proteomes" id="UP000037460"/>
    </source>
</evidence>
<reference evidence="4" key="1">
    <citation type="journal article" date="2015" name="PLoS Genet.">
        <title>Genome Sequence and Transcriptome Analyses of Chrysochromulina tobin: Metabolic Tools for Enhanced Algal Fitness in the Prominent Order Prymnesiales (Haptophyceae).</title>
        <authorList>
            <person name="Hovde B.T."/>
            <person name="Deodato C.R."/>
            <person name="Hunsperger H.M."/>
            <person name="Ryken S.A."/>
            <person name="Yost W."/>
            <person name="Jha R.K."/>
            <person name="Patterson J."/>
            <person name="Monnat R.J. Jr."/>
            <person name="Barlow S.B."/>
            <person name="Starkenburg S.R."/>
            <person name="Cattolico R.A."/>
        </authorList>
    </citation>
    <scope>NUCLEOTIDE SEQUENCE</scope>
    <source>
        <strain evidence="4">CCMP291</strain>
    </source>
</reference>
<dbReference type="SUPFAM" id="SSF55418">
    <property type="entry name" value="eIF4e-like"/>
    <property type="match status" value="1"/>
</dbReference>
<dbReference type="Proteomes" id="UP000037460">
    <property type="component" value="Unassembled WGS sequence"/>
</dbReference>
<evidence type="ECO:0000256" key="2">
    <source>
        <dbReference type="SAM" id="MobiDB-lite"/>
    </source>
</evidence>
<accession>A0A0M0JI32</accession>
<dbReference type="InterPro" id="IPR023398">
    <property type="entry name" value="TIF_eIF4e-like"/>
</dbReference>
<dbReference type="PANTHER" id="PTHR31977:SF1">
    <property type="entry name" value="UPF0696 PROTEIN C11ORF68"/>
    <property type="match status" value="1"/>
</dbReference>
<dbReference type="InterPro" id="IPR015034">
    <property type="entry name" value="Bles03"/>
</dbReference>
<protein>
    <submittedName>
        <fullName evidence="3">Uncharacterized protein</fullName>
    </submittedName>
</protein>
<sequence>MSENLLSDREASAHESRCIRAPSTCTCAHVAWIWAERPVTAAHPNPGKWMLFPSTEDVDRWWTVVQRLLATGRLGDTAKVAPSRGNVRTHLICVYLPDSDDVKEVMRVLLLLRDELDLRMGLNYKTDEETINGHYAASSGRNIQHDSKEMVSMYTSPRLVQQQRGQKRKGVSSAQRKLGKAAKSE</sequence>
<gene>
    <name evidence="3" type="ORF">Ctob_008443</name>
</gene>
<dbReference type="EMBL" id="JWZX01002906">
    <property type="protein sequence ID" value="KOO25967.1"/>
    <property type="molecule type" value="Genomic_DNA"/>
</dbReference>
<comment type="similarity">
    <text evidence="1">Belongs to the UPF0696 family.</text>
</comment>